<organism evidence="1 2">
    <name type="scientific">Toxocara canis</name>
    <name type="common">Canine roundworm</name>
    <dbReference type="NCBI Taxonomy" id="6265"/>
    <lineage>
        <taxon>Eukaryota</taxon>
        <taxon>Metazoa</taxon>
        <taxon>Ecdysozoa</taxon>
        <taxon>Nematoda</taxon>
        <taxon>Chromadorea</taxon>
        <taxon>Rhabditida</taxon>
        <taxon>Spirurina</taxon>
        <taxon>Ascaridomorpha</taxon>
        <taxon>Ascaridoidea</taxon>
        <taxon>Toxocaridae</taxon>
        <taxon>Toxocara</taxon>
    </lineage>
</organism>
<evidence type="ECO:0000313" key="2">
    <source>
        <dbReference type="Proteomes" id="UP000031036"/>
    </source>
</evidence>
<dbReference type="Proteomes" id="UP000031036">
    <property type="component" value="Unassembled WGS sequence"/>
</dbReference>
<name>A0A0B2VT57_TOXCA</name>
<dbReference type="AlphaFoldDB" id="A0A0B2VT57"/>
<gene>
    <name evidence="1" type="ORF">Tcan_00573</name>
</gene>
<reference evidence="1 2" key="1">
    <citation type="submission" date="2014-11" db="EMBL/GenBank/DDBJ databases">
        <title>Genetic blueprint of the zoonotic pathogen Toxocara canis.</title>
        <authorList>
            <person name="Zhu X.-Q."/>
            <person name="Korhonen P.K."/>
            <person name="Cai H."/>
            <person name="Young N.D."/>
            <person name="Nejsum P."/>
            <person name="von Samson-Himmelstjerna G."/>
            <person name="Boag P.R."/>
            <person name="Tan P."/>
            <person name="Li Q."/>
            <person name="Min J."/>
            <person name="Yang Y."/>
            <person name="Wang X."/>
            <person name="Fang X."/>
            <person name="Hall R.S."/>
            <person name="Hofmann A."/>
            <person name="Sternberg P.W."/>
            <person name="Jex A.R."/>
            <person name="Gasser R.B."/>
        </authorList>
    </citation>
    <scope>NUCLEOTIDE SEQUENCE [LARGE SCALE GENOMIC DNA]</scope>
    <source>
        <strain evidence="1">PN_DK_2014</strain>
    </source>
</reference>
<evidence type="ECO:0000313" key="1">
    <source>
        <dbReference type="EMBL" id="KHN84529.1"/>
    </source>
</evidence>
<protein>
    <submittedName>
        <fullName evidence="1">Uncharacterized protein</fullName>
    </submittedName>
</protein>
<keyword evidence="2" id="KW-1185">Reference proteome</keyword>
<dbReference type="EMBL" id="JPKZ01000958">
    <property type="protein sequence ID" value="KHN84529.1"/>
    <property type="molecule type" value="Genomic_DNA"/>
</dbReference>
<proteinExistence type="predicted"/>
<comment type="caution">
    <text evidence="1">The sequence shown here is derived from an EMBL/GenBank/DDBJ whole genome shotgun (WGS) entry which is preliminary data.</text>
</comment>
<sequence>MIIKKNRALLDHFLYDDLFGKENDRTETSTMRCKTGRLALAEMKSALPINTGFTSTARKYALLVPRNCYHLNLRSHRYLLLPHIYHFTKTMFNSKVKEKPLIF</sequence>
<feature type="non-terminal residue" evidence="1">
    <location>
        <position position="103"/>
    </location>
</feature>
<accession>A0A0B2VT57</accession>